<dbReference type="OrthoDB" id="621707at2"/>
<proteinExistence type="predicted"/>
<keyword evidence="3" id="KW-1185">Reference proteome</keyword>
<reference evidence="2 3" key="1">
    <citation type="submission" date="2018-03" db="EMBL/GenBank/DDBJ databases">
        <title>Genomic Encyclopedia of Type Strains, Phase III (KMG-III): the genomes of soil and plant-associated and newly described type strains.</title>
        <authorList>
            <person name="Whitman W."/>
        </authorList>
    </citation>
    <scope>NUCLEOTIDE SEQUENCE [LARGE SCALE GENOMIC DNA]</scope>
    <source>
        <strain evidence="2 3">CGMCC 1.12700</strain>
    </source>
</reference>
<keyword evidence="1" id="KW-0732">Signal</keyword>
<organism evidence="2 3">
    <name type="scientific">Taibaiella chishuiensis</name>
    <dbReference type="NCBI Taxonomy" id="1434707"/>
    <lineage>
        <taxon>Bacteria</taxon>
        <taxon>Pseudomonadati</taxon>
        <taxon>Bacteroidota</taxon>
        <taxon>Chitinophagia</taxon>
        <taxon>Chitinophagales</taxon>
        <taxon>Chitinophagaceae</taxon>
        <taxon>Taibaiella</taxon>
    </lineage>
</organism>
<evidence type="ECO:0000313" key="2">
    <source>
        <dbReference type="EMBL" id="PSK91263.1"/>
    </source>
</evidence>
<comment type="caution">
    <text evidence="2">The sequence shown here is derived from an EMBL/GenBank/DDBJ whole genome shotgun (WGS) entry which is preliminary data.</text>
</comment>
<evidence type="ECO:0000256" key="1">
    <source>
        <dbReference type="SAM" id="SignalP"/>
    </source>
</evidence>
<evidence type="ECO:0000313" key="3">
    <source>
        <dbReference type="Proteomes" id="UP000240572"/>
    </source>
</evidence>
<dbReference type="RefSeq" id="WP_106523860.1">
    <property type="nucleotide sequence ID" value="NZ_PYGD01000006.1"/>
</dbReference>
<feature type="chain" id="PRO_5015134324" evidence="1">
    <location>
        <begin position="21"/>
        <end position="500"/>
    </location>
</feature>
<sequence length="500" mass="52313">MQKNFLIAIALVFAAASAQAQNTTYGGGNAPYLVDGGYISDYSAAGTIVLADGSVTLSNNATYEHGNNLLQNNGSWTAASNSLDLFLSTGSNTISGSAAPTFHNVHFNTGAGTTMAITNTQGISIAGQAQFSNGITTTVRSNTNSGSVKFADNATYTGGTTDVQHVNGYVSKTGNDAFTFPVGSGTDIRALSISAPASATNQYSVAWIAGDPGTNGDPSNANAMHPTNSVTTPITSVSTAGQWDWIPVSGTGAGLTVTVSMPNLTPTGISAPDLRLVGWNGTSWINLSSVATATGTNEGATLSGTLIAGITAIGIGSIGTPLPVLFSRFDVAHDGCKALLSWSTTMEHNNDHFEIERSADGRSFNVIGKVQAAGNSTDVQDYSFTDEHPDAGINYYRIVQIDADGKHNTTTVKAIRFDCGRGAVRVYPTITAGTLYVDMPSGYENARIMLIDIHGRQVRADIPKDGLVRVMRLSSLAAGAYLLKIEHDNRLETFKILYQP</sequence>
<dbReference type="EMBL" id="PYGD01000006">
    <property type="protein sequence ID" value="PSK91263.1"/>
    <property type="molecule type" value="Genomic_DNA"/>
</dbReference>
<dbReference type="AlphaFoldDB" id="A0A2P8D208"/>
<dbReference type="Proteomes" id="UP000240572">
    <property type="component" value="Unassembled WGS sequence"/>
</dbReference>
<dbReference type="Gene3D" id="2.60.40.10">
    <property type="entry name" value="Immunoglobulins"/>
    <property type="match status" value="1"/>
</dbReference>
<protein>
    <submittedName>
        <fullName evidence="2">Putative secreted protein (Por secretion system target)</fullName>
    </submittedName>
</protein>
<accession>A0A2P8D208</accession>
<gene>
    <name evidence="2" type="ORF">B0I18_106275</name>
</gene>
<name>A0A2P8D208_9BACT</name>
<feature type="signal peptide" evidence="1">
    <location>
        <begin position="1"/>
        <end position="20"/>
    </location>
</feature>
<dbReference type="InterPro" id="IPR013783">
    <property type="entry name" value="Ig-like_fold"/>
</dbReference>